<evidence type="ECO:0000313" key="3">
    <source>
        <dbReference type="Proteomes" id="UP000238274"/>
    </source>
</evidence>
<name>A0A2S4UFH0_9BASI</name>
<dbReference type="EMBL" id="PKSM01000392">
    <property type="protein sequence ID" value="POV95936.1"/>
    <property type="molecule type" value="Genomic_DNA"/>
</dbReference>
<gene>
    <name evidence="2" type="ORF">PSHT_15410</name>
</gene>
<evidence type="ECO:0000313" key="2">
    <source>
        <dbReference type="EMBL" id="POV95936.1"/>
    </source>
</evidence>
<dbReference type="VEuPathDB" id="FungiDB:PSTT_02666"/>
<organism evidence="2 3">
    <name type="scientific">Puccinia striiformis</name>
    <dbReference type="NCBI Taxonomy" id="27350"/>
    <lineage>
        <taxon>Eukaryota</taxon>
        <taxon>Fungi</taxon>
        <taxon>Dikarya</taxon>
        <taxon>Basidiomycota</taxon>
        <taxon>Pucciniomycotina</taxon>
        <taxon>Pucciniomycetes</taxon>
        <taxon>Pucciniales</taxon>
        <taxon>Pucciniaceae</taxon>
        <taxon>Puccinia</taxon>
    </lineage>
</organism>
<reference evidence="2 3" key="1">
    <citation type="submission" date="2017-12" db="EMBL/GenBank/DDBJ databases">
        <title>Gene loss provides genomic basis for host adaptation in cereal stripe rust fungi.</title>
        <authorList>
            <person name="Xia C."/>
        </authorList>
    </citation>
    <scope>NUCLEOTIDE SEQUENCE [LARGE SCALE GENOMIC DNA]</scope>
    <source>
        <strain evidence="2 3">93TX-2</strain>
    </source>
</reference>
<dbReference type="VEuPathDB" id="FungiDB:PSHT_15410"/>
<dbReference type="Proteomes" id="UP000238274">
    <property type="component" value="Unassembled WGS sequence"/>
</dbReference>
<dbReference type="AlphaFoldDB" id="A0A2S4UFH0"/>
<reference evidence="3" key="3">
    <citation type="journal article" date="2018" name="Mol. Plant Microbe Interact.">
        <title>Genome sequence resources for the wheat stripe rust pathogen (Puccinia striiformis f. sp. tritici) and the barley stripe rust pathogen (Puccinia striiformis f. sp. hordei).</title>
        <authorList>
            <person name="Xia C."/>
            <person name="Wang M."/>
            <person name="Yin C."/>
            <person name="Cornejo O.E."/>
            <person name="Hulbert S.H."/>
            <person name="Chen X."/>
        </authorList>
    </citation>
    <scope>NUCLEOTIDE SEQUENCE [LARGE SCALE GENOMIC DNA]</scope>
    <source>
        <strain evidence="3">93TX-2</strain>
    </source>
</reference>
<proteinExistence type="predicted"/>
<accession>A0A2S4UFH0</accession>
<sequence length="90" mass="10353">MIHSISTFTREDQQEEEEEQQAWDITFQSSKLSNGILGLESLSTPSLISSTDILRGPYEWVFNRISNQKISNKDPNVNLIIQKIIPRMES</sequence>
<protein>
    <submittedName>
        <fullName evidence="2">Uncharacterized protein</fullName>
    </submittedName>
</protein>
<comment type="caution">
    <text evidence="2">The sequence shown here is derived from an EMBL/GenBank/DDBJ whole genome shotgun (WGS) entry which is preliminary data.</text>
</comment>
<keyword evidence="3" id="KW-1185">Reference proteome</keyword>
<feature type="region of interest" description="Disordered" evidence="1">
    <location>
        <begin position="1"/>
        <end position="21"/>
    </location>
</feature>
<evidence type="ECO:0000256" key="1">
    <source>
        <dbReference type="SAM" id="MobiDB-lite"/>
    </source>
</evidence>
<reference evidence="3" key="2">
    <citation type="journal article" date="2018" name="BMC Genomics">
        <title>Genomic insights into host adaptation between the wheat stripe rust pathogen (Puccinia striiformis f. sp. tritici) and the barley stripe rust pathogen (Puccinia striiformis f. sp. hordei).</title>
        <authorList>
            <person name="Xia C."/>
            <person name="Wang M."/>
            <person name="Yin C."/>
            <person name="Cornejo O.E."/>
            <person name="Hulbert S.H."/>
            <person name="Chen X."/>
        </authorList>
    </citation>
    <scope>NUCLEOTIDE SEQUENCE [LARGE SCALE GENOMIC DNA]</scope>
    <source>
        <strain evidence="3">93TX-2</strain>
    </source>
</reference>